<name>A0AAW1KI59_POPJA</name>
<organism evidence="1 2">
    <name type="scientific">Popillia japonica</name>
    <name type="common">Japanese beetle</name>
    <dbReference type="NCBI Taxonomy" id="7064"/>
    <lineage>
        <taxon>Eukaryota</taxon>
        <taxon>Metazoa</taxon>
        <taxon>Ecdysozoa</taxon>
        <taxon>Arthropoda</taxon>
        <taxon>Hexapoda</taxon>
        <taxon>Insecta</taxon>
        <taxon>Pterygota</taxon>
        <taxon>Neoptera</taxon>
        <taxon>Endopterygota</taxon>
        <taxon>Coleoptera</taxon>
        <taxon>Polyphaga</taxon>
        <taxon>Scarabaeiformia</taxon>
        <taxon>Scarabaeidae</taxon>
        <taxon>Rutelinae</taxon>
        <taxon>Popillia</taxon>
    </lineage>
</organism>
<accession>A0AAW1KI59</accession>
<comment type="caution">
    <text evidence="1">The sequence shown here is derived from an EMBL/GenBank/DDBJ whole genome shotgun (WGS) entry which is preliminary data.</text>
</comment>
<dbReference type="EMBL" id="JASPKY010000228">
    <property type="protein sequence ID" value="KAK9718453.1"/>
    <property type="molecule type" value="Genomic_DNA"/>
</dbReference>
<gene>
    <name evidence="1" type="ORF">QE152_g23166</name>
</gene>
<proteinExistence type="predicted"/>
<dbReference type="AlphaFoldDB" id="A0AAW1KI59"/>
<protein>
    <submittedName>
        <fullName evidence="1">Uncharacterized protein</fullName>
    </submittedName>
</protein>
<reference evidence="1 2" key="1">
    <citation type="journal article" date="2024" name="BMC Genomics">
        <title>De novo assembly and annotation of Popillia japonica's genome with initial clues to its potential as an invasive pest.</title>
        <authorList>
            <person name="Cucini C."/>
            <person name="Boschi S."/>
            <person name="Funari R."/>
            <person name="Cardaioli E."/>
            <person name="Iannotti N."/>
            <person name="Marturano G."/>
            <person name="Paoli F."/>
            <person name="Bruttini M."/>
            <person name="Carapelli A."/>
            <person name="Frati F."/>
            <person name="Nardi F."/>
        </authorList>
    </citation>
    <scope>NUCLEOTIDE SEQUENCE [LARGE SCALE GENOMIC DNA]</scope>
    <source>
        <strain evidence="1">DMR45628</strain>
    </source>
</reference>
<evidence type="ECO:0000313" key="1">
    <source>
        <dbReference type="EMBL" id="KAK9718453.1"/>
    </source>
</evidence>
<sequence length="295" mass="32742">MINLIDKPTRIFTNKFGDRSESTIDCVATNLPVSCLSCCSVQPNLGDHLAQILDVGLGITAEDVDCCPQSIEMRSIGASNIKEFKYRLDNNDWCSLYTHSNVDDATEEFMSSVFLSSNKTKTLWRIVNDRLKPDNRCRPSINLTRNNTLITDAREISQEFGDYFSSVAGGMVADQFGTSTLHPVAVCPAPCSSFTFGPVCAEDIIAVVNKIPNKTSYGDDGISSHLLKQIIGHIAEYLAFVYEFGADIYDVPKLYCELFAREENPLLLVWKAAAHPSPSLTYANSAMHRMKKEKM</sequence>
<evidence type="ECO:0000313" key="2">
    <source>
        <dbReference type="Proteomes" id="UP001458880"/>
    </source>
</evidence>
<dbReference type="Proteomes" id="UP001458880">
    <property type="component" value="Unassembled WGS sequence"/>
</dbReference>
<keyword evidence="2" id="KW-1185">Reference proteome</keyword>